<dbReference type="EMBL" id="JBHFEH010000007">
    <property type="protein sequence ID" value="KAL2056646.1"/>
    <property type="molecule type" value="Genomic_DNA"/>
</dbReference>
<sequence length="103" mass="11737">MSPHTFQHPINFCTEITHNYTCGHTKKDKAPCAGKKSGVCSGKVQKTVIHNEQCSGHDKWSSRDLAATEFSSFFNSRNASIIIKALIFIQRTRKWYSAINYRE</sequence>
<accession>A0ABR4BHY1</accession>
<keyword evidence="2" id="KW-1185">Reference proteome</keyword>
<reference evidence="1 2" key="1">
    <citation type="submission" date="2024-09" db="EMBL/GenBank/DDBJ databases">
        <title>Rethinking Asexuality: The Enigmatic Case of Functional Sexual Genes in Lepraria (Stereocaulaceae).</title>
        <authorList>
            <person name="Doellman M."/>
            <person name="Sun Y."/>
            <person name="Barcenas-Pena A."/>
            <person name="Lumbsch H.T."/>
            <person name="Grewe F."/>
        </authorList>
    </citation>
    <scope>NUCLEOTIDE SEQUENCE [LARGE SCALE GENOMIC DNA]</scope>
    <source>
        <strain evidence="1 2">Grewe 0041</strain>
    </source>
</reference>
<evidence type="ECO:0000313" key="2">
    <source>
        <dbReference type="Proteomes" id="UP001590951"/>
    </source>
</evidence>
<comment type="caution">
    <text evidence="1">The sequence shown here is derived from an EMBL/GenBank/DDBJ whole genome shotgun (WGS) entry which is preliminary data.</text>
</comment>
<name>A0ABR4BHY1_9LECA</name>
<evidence type="ECO:0000313" key="1">
    <source>
        <dbReference type="EMBL" id="KAL2056646.1"/>
    </source>
</evidence>
<dbReference type="Proteomes" id="UP001590951">
    <property type="component" value="Unassembled WGS sequence"/>
</dbReference>
<proteinExistence type="predicted"/>
<organism evidence="1 2">
    <name type="scientific">Lepraria finkii</name>
    <dbReference type="NCBI Taxonomy" id="1340010"/>
    <lineage>
        <taxon>Eukaryota</taxon>
        <taxon>Fungi</taxon>
        <taxon>Dikarya</taxon>
        <taxon>Ascomycota</taxon>
        <taxon>Pezizomycotina</taxon>
        <taxon>Lecanoromycetes</taxon>
        <taxon>OSLEUM clade</taxon>
        <taxon>Lecanoromycetidae</taxon>
        <taxon>Lecanorales</taxon>
        <taxon>Lecanorineae</taxon>
        <taxon>Stereocaulaceae</taxon>
        <taxon>Lepraria</taxon>
    </lineage>
</organism>
<protein>
    <submittedName>
        <fullName evidence="1">Uncharacterized protein</fullName>
    </submittedName>
</protein>
<gene>
    <name evidence="1" type="ORF">ABVK25_003040</name>
</gene>